<dbReference type="InterPro" id="IPR027417">
    <property type="entry name" value="P-loop_NTPase"/>
</dbReference>
<dbReference type="InterPro" id="IPR005225">
    <property type="entry name" value="Small_GTP-bd"/>
</dbReference>
<dbReference type="SUPFAM" id="SSF52540">
    <property type="entry name" value="P-loop containing nucleoside triphosphate hydrolases"/>
    <property type="match status" value="1"/>
</dbReference>
<dbReference type="SMART" id="SM00178">
    <property type="entry name" value="SAR"/>
    <property type="match status" value="1"/>
</dbReference>
<reference evidence="4" key="1">
    <citation type="submission" date="2022-03" db="EMBL/GenBank/DDBJ databases">
        <title>Draft genome sequence of Aduncisulcus paluster, a free-living microaerophilic Fornicata.</title>
        <authorList>
            <person name="Yuyama I."/>
            <person name="Kume K."/>
            <person name="Tamura T."/>
            <person name="Inagaki Y."/>
            <person name="Hashimoto T."/>
        </authorList>
    </citation>
    <scope>NUCLEOTIDE SEQUENCE</scope>
    <source>
        <strain evidence="4">NY0171</strain>
    </source>
</reference>
<dbReference type="SMART" id="SM00177">
    <property type="entry name" value="ARF"/>
    <property type="match status" value="1"/>
</dbReference>
<evidence type="ECO:0000313" key="5">
    <source>
        <dbReference type="Proteomes" id="UP001057375"/>
    </source>
</evidence>
<keyword evidence="5" id="KW-1185">Reference proteome</keyword>
<dbReference type="PANTHER" id="PTHR45732:SF7">
    <property type="entry name" value="ADP-RIBOSYLATION FACTOR-LIKE PROTEIN 8"/>
    <property type="match status" value="1"/>
</dbReference>
<dbReference type="Pfam" id="PF00025">
    <property type="entry name" value="Arf"/>
    <property type="match status" value="1"/>
</dbReference>
<name>A0ABQ5KVU3_9EUKA</name>
<keyword evidence="1 3" id="KW-0547">Nucleotide-binding</keyword>
<dbReference type="Gene3D" id="3.40.50.300">
    <property type="entry name" value="P-loop containing nucleotide triphosphate hydrolases"/>
    <property type="match status" value="1"/>
</dbReference>
<dbReference type="PROSITE" id="PS51417">
    <property type="entry name" value="ARF"/>
    <property type="match status" value="1"/>
</dbReference>
<dbReference type="PRINTS" id="PR00328">
    <property type="entry name" value="SAR1GTPBP"/>
</dbReference>
<evidence type="ECO:0000256" key="2">
    <source>
        <dbReference type="ARBA" id="ARBA00023134"/>
    </source>
</evidence>
<accession>A0ABQ5KVU3</accession>
<dbReference type="EMBL" id="BQXS01011256">
    <property type="protein sequence ID" value="GKT36575.1"/>
    <property type="molecule type" value="Genomic_DNA"/>
</dbReference>
<dbReference type="Proteomes" id="UP001057375">
    <property type="component" value="Unassembled WGS sequence"/>
</dbReference>
<sequence>MGLWARFVAWLKSVFFKKELELAIVGLDRVGKTTLVLAMSDEPQEDTIPTVGFNIKSVKKGSVQFKFWDLGGQSRFRSNWHRYCATGGAIVYVIDGAAPDRFALARQELHLLASQASLVDLPLLILANKNDLPDSINSVDKLKEVADHESLVRINKYRTIGYYCISALKGKNIEFVLKWLMDHAKS</sequence>
<dbReference type="InterPro" id="IPR006689">
    <property type="entry name" value="Small_GTPase_ARF/SAR"/>
</dbReference>
<organism evidence="4 5">
    <name type="scientific">Aduncisulcus paluster</name>
    <dbReference type="NCBI Taxonomy" id="2918883"/>
    <lineage>
        <taxon>Eukaryota</taxon>
        <taxon>Metamonada</taxon>
        <taxon>Carpediemonas-like organisms</taxon>
        <taxon>Aduncisulcus</taxon>
    </lineage>
</organism>
<proteinExistence type="inferred from homology"/>
<evidence type="ECO:0000256" key="1">
    <source>
        <dbReference type="ARBA" id="ARBA00022741"/>
    </source>
</evidence>
<dbReference type="PANTHER" id="PTHR45732">
    <property type="entry name" value="ADP-RIBOSYLATION FACTOR-LIKE PROTEIN 8"/>
    <property type="match status" value="1"/>
</dbReference>
<evidence type="ECO:0000313" key="4">
    <source>
        <dbReference type="EMBL" id="GKT36575.1"/>
    </source>
</evidence>
<comment type="similarity">
    <text evidence="3">Belongs to the small GTPase superfamily. Arf family.</text>
</comment>
<dbReference type="NCBIfam" id="TIGR00231">
    <property type="entry name" value="small_GTP"/>
    <property type="match status" value="1"/>
</dbReference>
<protein>
    <submittedName>
        <fullName evidence="4">Small GTPase superfamily, ARF/SAR type like protein</fullName>
    </submittedName>
</protein>
<comment type="caution">
    <text evidence="4">The sequence shown here is derived from an EMBL/GenBank/DDBJ whole genome shotgun (WGS) entry which is preliminary data.</text>
</comment>
<keyword evidence="2 3" id="KW-0342">GTP-binding</keyword>
<gene>
    <name evidence="4" type="ORF">ADUPG1_009515</name>
</gene>
<evidence type="ECO:0000256" key="3">
    <source>
        <dbReference type="RuleBase" id="RU003925"/>
    </source>
</evidence>